<evidence type="ECO:0008006" key="4">
    <source>
        <dbReference type="Google" id="ProtNLM"/>
    </source>
</evidence>
<keyword evidence="1" id="KW-0732">Signal</keyword>
<dbReference type="InterPro" id="IPR022265">
    <property type="entry name" value="CHP03790"/>
</dbReference>
<dbReference type="Proteomes" id="UP000183085">
    <property type="component" value="Unassembled WGS sequence"/>
</dbReference>
<evidence type="ECO:0000256" key="1">
    <source>
        <dbReference type="SAM" id="SignalP"/>
    </source>
</evidence>
<evidence type="ECO:0000313" key="2">
    <source>
        <dbReference type="EMBL" id="OIP40731.1"/>
    </source>
</evidence>
<evidence type="ECO:0000313" key="3">
    <source>
        <dbReference type="Proteomes" id="UP000183085"/>
    </source>
</evidence>
<accession>A0A1J5DZA9</accession>
<reference evidence="2 3" key="1">
    <citation type="journal article" date="2016" name="Environ. Microbiol.">
        <title>Genomic resolution of a cold subsurface aquifer community provides metabolic insights for novel microbes adapted to high CO concentrations.</title>
        <authorList>
            <person name="Probst A.J."/>
            <person name="Castelle C.J."/>
            <person name="Singh A."/>
            <person name="Brown C.T."/>
            <person name="Anantharaman K."/>
            <person name="Sharon I."/>
            <person name="Hug L.A."/>
            <person name="Burstein D."/>
            <person name="Emerson J.B."/>
            <person name="Thomas B.C."/>
            <person name="Banfield J.F."/>
        </authorList>
    </citation>
    <scope>NUCLEOTIDE SEQUENCE [LARGE SCALE GENOMIC DNA]</scope>
    <source>
        <strain evidence="2">CG2_30_40_21</strain>
    </source>
</reference>
<protein>
    <recommendedName>
        <fullName evidence="4">TIGR03790 family protein</fullName>
    </recommendedName>
</protein>
<dbReference type="NCBIfam" id="TIGR03790">
    <property type="entry name" value="TIGR03790 family protein"/>
    <property type="match status" value="1"/>
</dbReference>
<feature type="signal peptide" evidence="1">
    <location>
        <begin position="1"/>
        <end position="32"/>
    </location>
</feature>
<comment type="caution">
    <text evidence="2">The sequence shown here is derived from an EMBL/GenBank/DDBJ whole genome shotgun (WGS) entry which is preliminary data.</text>
</comment>
<dbReference type="STRING" id="1817895.AUJ95_04230"/>
<dbReference type="AlphaFoldDB" id="A0A1J5DZA9"/>
<name>A0A1J5DZA9_9BACT</name>
<sequence>MTRNKKILDFTFRFCAFMPLCLIIMGSSLSHAANSSQVLVIINECSPISLSVGKYYQQKRNIPPQNICYIRCPKAETITRLTYETKIMIPIAKYLQNNNLVNQISYIVLTKGIPLRIKGTGGLQGNRASVDSELTLLKRNMPVDNYGFCRYYDITGVVANPYYLNGYRHFDSQTYNIYLVTRLTGYTIRDIKALINRGCHPFLLQAGRQKSEARFVLDATTKNSIGNIWIRTAWRKLQKKGFMVYYDDTKKYLQHQTGVIGYCGWGSNDPEATGKRFLHNKWLPGAIAAGFVSSSGRTFEEPPKHWRPGSFKNLLSYHGGSPQSLSGDLIREGVTGIDAFVYEPYLESCTHPHILFGAYTSGYNLAESYYLATPYLSWQNVIVGDPLCRITISKGEI</sequence>
<dbReference type="EMBL" id="MNYI01000108">
    <property type="protein sequence ID" value="OIP40731.1"/>
    <property type="molecule type" value="Genomic_DNA"/>
</dbReference>
<gene>
    <name evidence="2" type="ORF">AUJ95_04230</name>
</gene>
<organism evidence="2 3">
    <name type="scientific">Candidatus Desantisbacteria bacterium CG2_30_40_21</name>
    <dbReference type="NCBI Taxonomy" id="1817895"/>
    <lineage>
        <taxon>Bacteria</taxon>
        <taxon>Candidatus Desantisiibacteriota</taxon>
    </lineage>
</organism>
<feature type="chain" id="PRO_5012362675" description="TIGR03790 family protein" evidence="1">
    <location>
        <begin position="33"/>
        <end position="397"/>
    </location>
</feature>
<proteinExistence type="predicted"/>